<dbReference type="EMBL" id="CM045766">
    <property type="protein sequence ID" value="KAI8004842.1"/>
    <property type="molecule type" value="Genomic_DNA"/>
</dbReference>
<gene>
    <name evidence="1" type="ORF">LOK49_LG08G03008</name>
</gene>
<dbReference type="Proteomes" id="UP001060215">
    <property type="component" value="Chromosome 9"/>
</dbReference>
<protein>
    <submittedName>
        <fullName evidence="1">Uncharacterized protein</fullName>
    </submittedName>
</protein>
<comment type="caution">
    <text evidence="1">The sequence shown here is derived from an EMBL/GenBank/DDBJ whole genome shotgun (WGS) entry which is preliminary data.</text>
</comment>
<reference evidence="1 2" key="1">
    <citation type="journal article" date="2022" name="Plant J.">
        <title>Chromosome-level genome of Camellia lanceoleosa provides a valuable resource for understanding genome evolution and self-incompatibility.</title>
        <authorList>
            <person name="Gong W."/>
            <person name="Xiao S."/>
            <person name="Wang L."/>
            <person name="Liao Z."/>
            <person name="Chang Y."/>
            <person name="Mo W."/>
            <person name="Hu G."/>
            <person name="Li W."/>
            <person name="Zhao G."/>
            <person name="Zhu H."/>
            <person name="Hu X."/>
            <person name="Ji K."/>
            <person name="Xiang X."/>
            <person name="Song Q."/>
            <person name="Yuan D."/>
            <person name="Jin S."/>
            <person name="Zhang L."/>
        </authorList>
    </citation>
    <scope>NUCLEOTIDE SEQUENCE [LARGE SCALE GENOMIC DNA]</scope>
    <source>
        <strain evidence="1">SQ_2022a</strain>
    </source>
</reference>
<sequence length="136" mass="14414">MVLGVGCRAVALLLVAMFAGLEVSMAAVYKVGDSAGWTIIGNIDYKAWAASKTFHVGDVISKFTLSCSLFCFIWHRHQISWSKLLGFKILAIVELCGKTPAAPPPSAAAPRYALMGLLGKLGLSMAVFSAFLSGFA</sequence>
<name>A0ACC0GWM7_9ERIC</name>
<evidence type="ECO:0000313" key="2">
    <source>
        <dbReference type="Proteomes" id="UP001060215"/>
    </source>
</evidence>
<keyword evidence="2" id="KW-1185">Reference proteome</keyword>
<evidence type="ECO:0000313" key="1">
    <source>
        <dbReference type="EMBL" id="KAI8004842.1"/>
    </source>
</evidence>
<accession>A0ACC0GWM7</accession>
<proteinExistence type="predicted"/>
<organism evidence="1 2">
    <name type="scientific">Camellia lanceoleosa</name>
    <dbReference type="NCBI Taxonomy" id="1840588"/>
    <lineage>
        <taxon>Eukaryota</taxon>
        <taxon>Viridiplantae</taxon>
        <taxon>Streptophyta</taxon>
        <taxon>Embryophyta</taxon>
        <taxon>Tracheophyta</taxon>
        <taxon>Spermatophyta</taxon>
        <taxon>Magnoliopsida</taxon>
        <taxon>eudicotyledons</taxon>
        <taxon>Gunneridae</taxon>
        <taxon>Pentapetalae</taxon>
        <taxon>asterids</taxon>
        <taxon>Ericales</taxon>
        <taxon>Theaceae</taxon>
        <taxon>Camellia</taxon>
    </lineage>
</organism>